<dbReference type="RefSeq" id="WP_085853768.1">
    <property type="nucleotide sequence ID" value="NZ_FOPF01000004.1"/>
</dbReference>
<accession>A0A1Y5SI31</accession>
<sequence>MAAHEKPDLPAHRNLFRMILAPTIWAIHFLLAYCTAAIWCAKDLGDPDTLTLVVTGYTVAAEVAIVFLGLKMWTQWDYLDDYDYVHSESTDEHRREFLGHAGFMLACLSFVAVIFNTMPVWFAGTCL</sequence>
<dbReference type="STRING" id="315423.SAMN04488020_104146"/>
<feature type="transmembrane region" description="Helical" evidence="1">
    <location>
        <begin position="50"/>
        <end position="70"/>
    </location>
</feature>
<protein>
    <recommendedName>
        <fullName evidence="4">Transmembrane protein</fullName>
    </recommendedName>
</protein>
<keyword evidence="1" id="KW-0472">Membrane</keyword>
<dbReference type="AlphaFoldDB" id="A0A1Y5SI31"/>
<evidence type="ECO:0000256" key="1">
    <source>
        <dbReference type="SAM" id="Phobius"/>
    </source>
</evidence>
<evidence type="ECO:0000313" key="3">
    <source>
        <dbReference type="Proteomes" id="UP000193870"/>
    </source>
</evidence>
<organism evidence="2 3">
    <name type="scientific">Palleronia marisminoris</name>
    <dbReference type="NCBI Taxonomy" id="315423"/>
    <lineage>
        <taxon>Bacteria</taxon>
        <taxon>Pseudomonadati</taxon>
        <taxon>Pseudomonadota</taxon>
        <taxon>Alphaproteobacteria</taxon>
        <taxon>Rhodobacterales</taxon>
        <taxon>Roseobacteraceae</taxon>
        <taxon>Palleronia</taxon>
    </lineage>
</organism>
<feature type="transmembrane region" description="Helical" evidence="1">
    <location>
        <begin position="103"/>
        <end position="124"/>
    </location>
</feature>
<gene>
    <name evidence="2" type="ORF">PAM7066_01769</name>
</gene>
<evidence type="ECO:0000313" key="2">
    <source>
        <dbReference type="EMBL" id="SLN41325.1"/>
    </source>
</evidence>
<keyword evidence="3" id="KW-1185">Reference proteome</keyword>
<dbReference type="EMBL" id="FWFV01000004">
    <property type="protein sequence ID" value="SLN41325.1"/>
    <property type="molecule type" value="Genomic_DNA"/>
</dbReference>
<dbReference type="OrthoDB" id="7264282at2"/>
<evidence type="ECO:0008006" key="4">
    <source>
        <dbReference type="Google" id="ProtNLM"/>
    </source>
</evidence>
<feature type="transmembrane region" description="Helical" evidence="1">
    <location>
        <begin position="15"/>
        <end position="38"/>
    </location>
</feature>
<name>A0A1Y5SI31_9RHOB</name>
<keyword evidence="1" id="KW-0812">Transmembrane</keyword>
<reference evidence="2 3" key="1">
    <citation type="submission" date="2017-03" db="EMBL/GenBank/DDBJ databases">
        <authorList>
            <person name="Afonso C.L."/>
            <person name="Miller P.J."/>
            <person name="Scott M.A."/>
            <person name="Spackman E."/>
            <person name="Goraichik I."/>
            <person name="Dimitrov K.M."/>
            <person name="Suarez D.L."/>
            <person name="Swayne D.E."/>
        </authorList>
    </citation>
    <scope>NUCLEOTIDE SEQUENCE [LARGE SCALE GENOMIC DNA]</scope>
    <source>
        <strain evidence="2 3">CECT 7066</strain>
    </source>
</reference>
<keyword evidence="1" id="KW-1133">Transmembrane helix</keyword>
<dbReference type="Proteomes" id="UP000193870">
    <property type="component" value="Unassembled WGS sequence"/>
</dbReference>
<proteinExistence type="predicted"/>